<keyword evidence="2" id="KW-1185">Reference proteome</keyword>
<dbReference type="GO" id="GO:0048046">
    <property type="term" value="C:apoplast"/>
    <property type="evidence" value="ECO:0007669"/>
    <property type="project" value="TreeGrafter"/>
</dbReference>
<dbReference type="PANTHER" id="PTHR30523:SF33">
    <property type="entry name" value="PHOSPHOENOLPYRUVATE CARBOXYLASE 3"/>
    <property type="match status" value="1"/>
</dbReference>
<proteinExistence type="predicted"/>
<dbReference type="PANTHER" id="PTHR30523">
    <property type="entry name" value="PHOSPHOENOLPYRUVATE CARBOXYLASE"/>
    <property type="match status" value="1"/>
</dbReference>
<dbReference type="GO" id="GO:0005829">
    <property type="term" value="C:cytosol"/>
    <property type="evidence" value="ECO:0007669"/>
    <property type="project" value="TreeGrafter"/>
</dbReference>
<gene>
    <name evidence="1" type="ORF">CTI12_AA442820</name>
</gene>
<dbReference type="GO" id="GO:0048366">
    <property type="term" value="P:leaf development"/>
    <property type="evidence" value="ECO:0007669"/>
    <property type="project" value="TreeGrafter"/>
</dbReference>
<comment type="caution">
    <text evidence="1">The sequence shown here is derived from an EMBL/GenBank/DDBJ whole genome shotgun (WGS) entry which is preliminary data.</text>
</comment>
<dbReference type="GO" id="GO:0009507">
    <property type="term" value="C:chloroplast"/>
    <property type="evidence" value="ECO:0007669"/>
    <property type="project" value="TreeGrafter"/>
</dbReference>
<accession>A0A2U1LXF9</accession>
<dbReference type="GO" id="GO:0006099">
    <property type="term" value="P:tricarboxylic acid cycle"/>
    <property type="evidence" value="ECO:0007669"/>
    <property type="project" value="InterPro"/>
</dbReference>
<dbReference type="GO" id="GO:0008964">
    <property type="term" value="F:phosphoenolpyruvate carboxylase activity"/>
    <property type="evidence" value="ECO:0007669"/>
    <property type="project" value="InterPro"/>
</dbReference>
<dbReference type="Proteomes" id="UP000245207">
    <property type="component" value="Unassembled WGS sequence"/>
</dbReference>
<dbReference type="GO" id="GO:0015977">
    <property type="term" value="P:carbon fixation"/>
    <property type="evidence" value="ECO:0007669"/>
    <property type="project" value="InterPro"/>
</dbReference>
<dbReference type="InterPro" id="IPR015813">
    <property type="entry name" value="Pyrv/PenolPyrv_kinase-like_dom"/>
</dbReference>
<evidence type="ECO:0000313" key="1">
    <source>
        <dbReference type="EMBL" id="PWA53685.1"/>
    </source>
</evidence>
<keyword evidence="1" id="KW-0670">Pyruvate</keyword>
<organism evidence="1 2">
    <name type="scientific">Artemisia annua</name>
    <name type="common">Sweet wormwood</name>
    <dbReference type="NCBI Taxonomy" id="35608"/>
    <lineage>
        <taxon>Eukaryota</taxon>
        <taxon>Viridiplantae</taxon>
        <taxon>Streptophyta</taxon>
        <taxon>Embryophyta</taxon>
        <taxon>Tracheophyta</taxon>
        <taxon>Spermatophyta</taxon>
        <taxon>Magnoliopsida</taxon>
        <taxon>eudicotyledons</taxon>
        <taxon>Gunneridae</taxon>
        <taxon>Pentapetalae</taxon>
        <taxon>asterids</taxon>
        <taxon>campanulids</taxon>
        <taxon>Asterales</taxon>
        <taxon>Asteraceae</taxon>
        <taxon>Asteroideae</taxon>
        <taxon>Anthemideae</taxon>
        <taxon>Artemisiinae</taxon>
        <taxon>Artemisia</taxon>
    </lineage>
</organism>
<dbReference type="EMBL" id="PKPP01007335">
    <property type="protein sequence ID" value="PWA53685.1"/>
    <property type="molecule type" value="Genomic_DNA"/>
</dbReference>
<name>A0A2U1LXF9_ARTAN</name>
<dbReference type="SUPFAM" id="SSF51621">
    <property type="entry name" value="Phosphoenolpyruvate/pyruvate domain"/>
    <property type="match status" value="1"/>
</dbReference>
<dbReference type="Pfam" id="PF00311">
    <property type="entry name" value="PEPcase"/>
    <property type="match status" value="1"/>
</dbReference>
<dbReference type="AlphaFoldDB" id="A0A2U1LXF9"/>
<evidence type="ECO:0000313" key="2">
    <source>
        <dbReference type="Proteomes" id="UP000245207"/>
    </source>
</evidence>
<dbReference type="OrthoDB" id="1752268at2759"/>
<sequence length="180" mass="21172">MFGPDNKRDRTNYYEFHEDHDHDTNDFIDLQKEIEACGRKGRMAHLTRVAKIHNNRQCNQLSGTKDTRDSQIEWNMKTDTHTRPKNEIHMIRSAPKQNTSHSFCSATLEHGMHPLILSKPESRQLMEDHATFSTGDYRSIVFQEPRFVEYFVCATPETEYGRMTLKPPIQKEANRRHRIA</sequence>
<protein>
    <submittedName>
        <fullName evidence="1">Phosphoenolpyruvate carboxylase, chloroplast</fullName>
    </submittedName>
</protein>
<reference evidence="1 2" key="1">
    <citation type="journal article" date="2018" name="Mol. Plant">
        <title>The genome of Artemisia annua provides insight into the evolution of Asteraceae family and artemisinin biosynthesis.</title>
        <authorList>
            <person name="Shen Q."/>
            <person name="Zhang L."/>
            <person name="Liao Z."/>
            <person name="Wang S."/>
            <person name="Yan T."/>
            <person name="Shi P."/>
            <person name="Liu M."/>
            <person name="Fu X."/>
            <person name="Pan Q."/>
            <person name="Wang Y."/>
            <person name="Lv Z."/>
            <person name="Lu X."/>
            <person name="Zhang F."/>
            <person name="Jiang W."/>
            <person name="Ma Y."/>
            <person name="Chen M."/>
            <person name="Hao X."/>
            <person name="Li L."/>
            <person name="Tang Y."/>
            <person name="Lv G."/>
            <person name="Zhou Y."/>
            <person name="Sun X."/>
            <person name="Brodelius P.E."/>
            <person name="Rose J.K.C."/>
            <person name="Tang K."/>
        </authorList>
    </citation>
    <scope>NUCLEOTIDE SEQUENCE [LARGE SCALE GENOMIC DNA]</scope>
    <source>
        <strain evidence="2">cv. Huhao1</strain>
        <tissue evidence="1">Leaf</tissue>
    </source>
</reference>
<dbReference type="InterPro" id="IPR021135">
    <property type="entry name" value="PEP_COase"/>
</dbReference>